<feature type="region of interest" description="Disordered" evidence="1">
    <location>
        <begin position="81"/>
        <end position="112"/>
    </location>
</feature>
<evidence type="ECO:0000313" key="2">
    <source>
        <dbReference type="EMBL" id="OJI84096.1"/>
    </source>
</evidence>
<accession>A0A1L9N486</accession>
<evidence type="ECO:0000256" key="1">
    <source>
        <dbReference type="SAM" id="MobiDB-lite"/>
    </source>
</evidence>
<keyword evidence="3" id="KW-1185">Reference proteome</keyword>
<name>A0A1L9N486_ASPTC</name>
<dbReference type="EMBL" id="KV878203">
    <property type="protein sequence ID" value="OJI84096.1"/>
    <property type="molecule type" value="Genomic_DNA"/>
</dbReference>
<dbReference type="AlphaFoldDB" id="A0A1L9N486"/>
<proteinExistence type="predicted"/>
<dbReference type="VEuPathDB" id="FungiDB:ASPTUDRAFT_639113"/>
<organism evidence="2 3">
    <name type="scientific">Aspergillus tubingensis (strain CBS 134.48)</name>
    <dbReference type="NCBI Taxonomy" id="767770"/>
    <lineage>
        <taxon>Eukaryota</taxon>
        <taxon>Fungi</taxon>
        <taxon>Dikarya</taxon>
        <taxon>Ascomycota</taxon>
        <taxon>Pezizomycotina</taxon>
        <taxon>Eurotiomycetes</taxon>
        <taxon>Eurotiomycetidae</taxon>
        <taxon>Eurotiales</taxon>
        <taxon>Aspergillaceae</taxon>
        <taxon>Aspergillus</taxon>
        <taxon>Aspergillus subgen. Circumdati</taxon>
    </lineage>
</organism>
<protein>
    <submittedName>
        <fullName evidence="2">Uncharacterized protein</fullName>
    </submittedName>
</protein>
<gene>
    <name evidence="2" type="ORF">ASPTUDRAFT_639113</name>
</gene>
<reference evidence="3" key="1">
    <citation type="journal article" date="2017" name="Genome Biol.">
        <title>Comparative genomics reveals high biological diversity and specific adaptations in the industrially and medically important fungal genus Aspergillus.</title>
        <authorList>
            <person name="de Vries R.P."/>
            <person name="Riley R."/>
            <person name="Wiebenga A."/>
            <person name="Aguilar-Osorio G."/>
            <person name="Amillis S."/>
            <person name="Uchima C.A."/>
            <person name="Anderluh G."/>
            <person name="Asadollahi M."/>
            <person name="Askin M."/>
            <person name="Barry K."/>
            <person name="Battaglia E."/>
            <person name="Bayram O."/>
            <person name="Benocci T."/>
            <person name="Braus-Stromeyer S.A."/>
            <person name="Caldana C."/>
            <person name="Canovas D."/>
            <person name="Cerqueira G.C."/>
            <person name="Chen F."/>
            <person name="Chen W."/>
            <person name="Choi C."/>
            <person name="Clum A."/>
            <person name="Dos Santos R.A."/>
            <person name="Damasio A.R."/>
            <person name="Diallinas G."/>
            <person name="Emri T."/>
            <person name="Fekete E."/>
            <person name="Flipphi M."/>
            <person name="Freyberg S."/>
            <person name="Gallo A."/>
            <person name="Gournas C."/>
            <person name="Habgood R."/>
            <person name="Hainaut M."/>
            <person name="Harispe M.L."/>
            <person name="Henrissat B."/>
            <person name="Hilden K.S."/>
            <person name="Hope R."/>
            <person name="Hossain A."/>
            <person name="Karabika E."/>
            <person name="Karaffa L."/>
            <person name="Karanyi Z."/>
            <person name="Krasevec N."/>
            <person name="Kuo A."/>
            <person name="Kusch H."/>
            <person name="LaButti K."/>
            <person name="Lagendijk E.L."/>
            <person name="Lapidus A."/>
            <person name="Levasseur A."/>
            <person name="Lindquist E."/>
            <person name="Lipzen A."/>
            <person name="Logrieco A.F."/>
            <person name="MacCabe A."/>
            <person name="Maekelae M.R."/>
            <person name="Malavazi I."/>
            <person name="Melin P."/>
            <person name="Meyer V."/>
            <person name="Mielnichuk N."/>
            <person name="Miskei M."/>
            <person name="Molnar A.P."/>
            <person name="Mule G."/>
            <person name="Ngan C.Y."/>
            <person name="Orejas M."/>
            <person name="Orosz E."/>
            <person name="Ouedraogo J.P."/>
            <person name="Overkamp K.M."/>
            <person name="Park H.-S."/>
            <person name="Perrone G."/>
            <person name="Piumi F."/>
            <person name="Punt P.J."/>
            <person name="Ram A.F."/>
            <person name="Ramon A."/>
            <person name="Rauscher S."/>
            <person name="Record E."/>
            <person name="Riano-Pachon D.M."/>
            <person name="Robert V."/>
            <person name="Roehrig J."/>
            <person name="Ruller R."/>
            <person name="Salamov A."/>
            <person name="Salih N.S."/>
            <person name="Samson R.A."/>
            <person name="Sandor E."/>
            <person name="Sanguinetti M."/>
            <person name="Schuetze T."/>
            <person name="Sepcic K."/>
            <person name="Shelest E."/>
            <person name="Sherlock G."/>
            <person name="Sophianopoulou V."/>
            <person name="Squina F.M."/>
            <person name="Sun H."/>
            <person name="Susca A."/>
            <person name="Todd R.B."/>
            <person name="Tsang A."/>
            <person name="Unkles S.E."/>
            <person name="van de Wiele N."/>
            <person name="van Rossen-Uffink D."/>
            <person name="Oliveira J.V."/>
            <person name="Vesth T.C."/>
            <person name="Visser J."/>
            <person name="Yu J.-H."/>
            <person name="Zhou M."/>
            <person name="Andersen M.R."/>
            <person name="Archer D.B."/>
            <person name="Baker S.E."/>
            <person name="Benoit I."/>
            <person name="Brakhage A.A."/>
            <person name="Braus G.H."/>
            <person name="Fischer R."/>
            <person name="Frisvad J.C."/>
            <person name="Goldman G.H."/>
            <person name="Houbraken J."/>
            <person name="Oakley B."/>
            <person name="Pocsi I."/>
            <person name="Scazzocchio C."/>
            <person name="Seiboth B."/>
            <person name="vanKuyk P.A."/>
            <person name="Wortman J."/>
            <person name="Dyer P.S."/>
            <person name="Grigoriev I.V."/>
        </authorList>
    </citation>
    <scope>NUCLEOTIDE SEQUENCE [LARGE SCALE GENOMIC DNA]</scope>
    <source>
        <strain evidence="3">CBS 134.48</strain>
    </source>
</reference>
<dbReference type="Proteomes" id="UP000184304">
    <property type="component" value="Unassembled WGS sequence"/>
</dbReference>
<sequence length="183" mass="20497">MHTYRLRLVACGGRSLRPPPPLLNPRNKHRATETPQGAFINYRLSKVPLPVVIGRSKDCAYSYVHVCTLYVSRRIDDRCQDIRSPGQGSNSKPRGNGKVGTNRHETRPQDRCFNSTCLDSTTNSLAGSFSLVSAIRIRISTVQGMAWHGMEWRVSRLIVVLPAGPDRSNRHKERPCHPGTRGK</sequence>
<evidence type="ECO:0000313" key="3">
    <source>
        <dbReference type="Proteomes" id="UP000184304"/>
    </source>
</evidence>